<accession>A0A561TSE5</accession>
<keyword evidence="3" id="KW-0418">Kinase</keyword>
<feature type="region of interest" description="Disordered" evidence="1">
    <location>
        <begin position="1"/>
        <end position="25"/>
    </location>
</feature>
<dbReference type="PANTHER" id="PTHR21310">
    <property type="entry name" value="AMINOGLYCOSIDE PHOSPHOTRANSFERASE-RELATED-RELATED"/>
    <property type="match status" value="1"/>
</dbReference>
<dbReference type="Proteomes" id="UP000317940">
    <property type="component" value="Unassembled WGS sequence"/>
</dbReference>
<reference evidence="3 4" key="1">
    <citation type="submission" date="2019-06" db="EMBL/GenBank/DDBJ databases">
        <title>Sequencing the genomes of 1000 actinobacteria strains.</title>
        <authorList>
            <person name="Klenk H.-P."/>
        </authorList>
    </citation>
    <scope>NUCLEOTIDE SEQUENCE [LARGE SCALE GENOMIC DNA]</scope>
    <source>
        <strain evidence="3 4">DSM 44826</strain>
    </source>
</reference>
<feature type="compositionally biased region" description="Basic and acidic residues" evidence="1">
    <location>
        <begin position="1"/>
        <end position="13"/>
    </location>
</feature>
<dbReference type="InterPro" id="IPR041726">
    <property type="entry name" value="ACAD10_11_N"/>
</dbReference>
<dbReference type="CDD" id="cd05154">
    <property type="entry name" value="ACAD10_11_N-like"/>
    <property type="match status" value="1"/>
</dbReference>
<sequence length="354" mass="37249">MMGHQGDRTHEDGPGPGRLAGVMRPDPVGLLDPATHAWLTGHALPGALLHEVDPLPGGFTNDMALLTAQPPDAPGAERYVLRRYRPSDSRVPRNTCAVELAVLGRAQARTVPVTTVVAADPHGRATGRPTLLYRFVDGIPLSQVLADGPVSGDARVLGRAVGRVLARIGRVELPRPGAFGDPSLVPAPDGAVPLGDLPGFVERCLVEAVPGGPLSGADSAVLRALAHGGPRALAAVAGERSLVHGDFNPKNVLVHRRAGQWAVAAVLDWELAFSGSPLFDVGNMLRFAHEYPPSFAAGFVDGFRGGNGRLDDDRLGLSRTLDLFALADILTAPPDPAYFARARAVLHRSTAHRN</sequence>
<dbReference type="Gene3D" id="3.90.1200.10">
    <property type="match status" value="1"/>
</dbReference>
<gene>
    <name evidence="3" type="ORF">FHX73_1373</name>
</gene>
<name>A0A561TSE5_9ACTN</name>
<evidence type="ECO:0000259" key="2">
    <source>
        <dbReference type="Pfam" id="PF01636"/>
    </source>
</evidence>
<dbReference type="OrthoDB" id="3806873at2"/>
<dbReference type="Pfam" id="PF01636">
    <property type="entry name" value="APH"/>
    <property type="match status" value="1"/>
</dbReference>
<organism evidence="3 4">
    <name type="scientific">Kitasatospora viridis</name>
    <dbReference type="NCBI Taxonomy" id="281105"/>
    <lineage>
        <taxon>Bacteria</taxon>
        <taxon>Bacillati</taxon>
        <taxon>Actinomycetota</taxon>
        <taxon>Actinomycetes</taxon>
        <taxon>Kitasatosporales</taxon>
        <taxon>Streptomycetaceae</taxon>
        <taxon>Kitasatospora</taxon>
    </lineage>
</organism>
<dbReference type="Gene3D" id="3.30.200.20">
    <property type="entry name" value="Phosphorylase Kinase, domain 1"/>
    <property type="match status" value="1"/>
</dbReference>
<dbReference type="SUPFAM" id="SSF56112">
    <property type="entry name" value="Protein kinase-like (PK-like)"/>
    <property type="match status" value="1"/>
</dbReference>
<dbReference type="InterPro" id="IPR002575">
    <property type="entry name" value="Aminoglycoside_PTrfase"/>
</dbReference>
<dbReference type="GO" id="GO:0016301">
    <property type="term" value="F:kinase activity"/>
    <property type="evidence" value="ECO:0007669"/>
    <property type="project" value="UniProtKB-KW"/>
</dbReference>
<dbReference type="AlphaFoldDB" id="A0A561TSE5"/>
<evidence type="ECO:0000313" key="3">
    <source>
        <dbReference type="EMBL" id="TWF90029.1"/>
    </source>
</evidence>
<proteinExistence type="predicted"/>
<dbReference type="InterPro" id="IPR011009">
    <property type="entry name" value="Kinase-like_dom_sf"/>
</dbReference>
<feature type="domain" description="Aminoglycoside phosphotransferase" evidence="2">
    <location>
        <begin position="53"/>
        <end position="306"/>
    </location>
</feature>
<dbReference type="EMBL" id="VIWT01000003">
    <property type="protein sequence ID" value="TWF90029.1"/>
    <property type="molecule type" value="Genomic_DNA"/>
</dbReference>
<dbReference type="InterPro" id="IPR051678">
    <property type="entry name" value="AGP_Transferase"/>
</dbReference>
<evidence type="ECO:0000256" key="1">
    <source>
        <dbReference type="SAM" id="MobiDB-lite"/>
    </source>
</evidence>
<protein>
    <submittedName>
        <fullName evidence="3">Aminoglycoside phosphotransferase (APT) family kinase protein</fullName>
    </submittedName>
</protein>
<evidence type="ECO:0000313" key="4">
    <source>
        <dbReference type="Proteomes" id="UP000317940"/>
    </source>
</evidence>
<keyword evidence="3" id="KW-0808">Transferase</keyword>
<comment type="caution">
    <text evidence="3">The sequence shown here is derived from an EMBL/GenBank/DDBJ whole genome shotgun (WGS) entry which is preliminary data.</text>
</comment>
<keyword evidence="4" id="KW-1185">Reference proteome</keyword>